<evidence type="ECO:0000313" key="3">
    <source>
        <dbReference type="Proteomes" id="UP000318081"/>
    </source>
</evidence>
<protein>
    <submittedName>
        <fullName evidence="2">Uncharacterized protein</fullName>
    </submittedName>
</protein>
<proteinExistence type="predicted"/>
<evidence type="ECO:0000256" key="1">
    <source>
        <dbReference type="SAM" id="SignalP"/>
    </source>
</evidence>
<keyword evidence="1" id="KW-0732">Signal</keyword>
<name>A0ABX5Y3C7_9BACT</name>
<sequence length="102" mass="11462">MKFKPGDTFMRYAILLSTLLITSITPTSATSPTGWSPIILPTGEYRASIKSMPIEQRPGRLLHVYGNTVRLLDQSRRGMPARPMRQIFLGTTDLRTDVLGRE</sequence>
<gene>
    <name evidence="2" type="ORF">TBK1r_67160</name>
</gene>
<accession>A0ABX5Y3C7</accession>
<feature type="chain" id="PRO_5046247670" evidence="1">
    <location>
        <begin position="30"/>
        <end position="102"/>
    </location>
</feature>
<evidence type="ECO:0000313" key="2">
    <source>
        <dbReference type="EMBL" id="QDV87685.1"/>
    </source>
</evidence>
<keyword evidence="3" id="KW-1185">Reference proteome</keyword>
<organism evidence="2 3">
    <name type="scientific">Stieleria magnilauensis</name>
    <dbReference type="NCBI Taxonomy" id="2527963"/>
    <lineage>
        <taxon>Bacteria</taxon>
        <taxon>Pseudomonadati</taxon>
        <taxon>Planctomycetota</taxon>
        <taxon>Planctomycetia</taxon>
        <taxon>Pirellulales</taxon>
        <taxon>Pirellulaceae</taxon>
        <taxon>Stieleria</taxon>
    </lineage>
</organism>
<feature type="signal peptide" evidence="1">
    <location>
        <begin position="1"/>
        <end position="29"/>
    </location>
</feature>
<reference evidence="2 3" key="1">
    <citation type="submission" date="2019-02" db="EMBL/GenBank/DDBJ databases">
        <title>Deep-cultivation of Planctomycetes and their phenomic and genomic characterization uncovers novel biology.</title>
        <authorList>
            <person name="Wiegand S."/>
            <person name="Jogler M."/>
            <person name="Boedeker C."/>
            <person name="Pinto D."/>
            <person name="Vollmers J."/>
            <person name="Rivas-Marin E."/>
            <person name="Kohn T."/>
            <person name="Peeters S.H."/>
            <person name="Heuer A."/>
            <person name="Rast P."/>
            <person name="Oberbeckmann S."/>
            <person name="Bunk B."/>
            <person name="Jeske O."/>
            <person name="Meyerdierks A."/>
            <person name="Storesund J.E."/>
            <person name="Kallscheuer N."/>
            <person name="Luecker S."/>
            <person name="Lage O.M."/>
            <person name="Pohl T."/>
            <person name="Merkel B.J."/>
            <person name="Hornburger P."/>
            <person name="Mueller R.-W."/>
            <person name="Bruemmer F."/>
            <person name="Labrenz M."/>
            <person name="Spormann A.M."/>
            <person name="Op den Camp H."/>
            <person name="Overmann J."/>
            <person name="Amann R."/>
            <person name="Jetten M.S.M."/>
            <person name="Mascher T."/>
            <person name="Medema M.H."/>
            <person name="Devos D.P."/>
            <person name="Kaster A.-K."/>
            <person name="Ovreas L."/>
            <person name="Rohde M."/>
            <person name="Galperin M.Y."/>
            <person name="Jogler C."/>
        </authorList>
    </citation>
    <scope>NUCLEOTIDE SEQUENCE [LARGE SCALE GENOMIC DNA]</scope>
    <source>
        <strain evidence="2 3">TBK1r</strain>
    </source>
</reference>
<dbReference type="EMBL" id="CP036432">
    <property type="protein sequence ID" value="QDV87685.1"/>
    <property type="molecule type" value="Genomic_DNA"/>
</dbReference>
<dbReference type="Proteomes" id="UP000318081">
    <property type="component" value="Chromosome"/>
</dbReference>